<dbReference type="PANTHER" id="PTHR21600:SF87">
    <property type="entry name" value="RNA PSEUDOURIDYLATE SYNTHASE DOMAIN-CONTAINING PROTEIN 1"/>
    <property type="match status" value="1"/>
</dbReference>
<keyword evidence="4 7" id="KW-0067">ATP-binding</keyword>
<dbReference type="Proteomes" id="UP000198771">
    <property type="component" value="Unassembled WGS sequence"/>
</dbReference>
<keyword evidence="7" id="KW-0418">Kinase</keyword>
<keyword evidence="13" id="KW-1185">Reference proteome</keyword>
<protein>
    <recommendedName>
        <fullName evidence="7 8">Dephospho-CoA kinase</fullName>
        <ecNumber evidence="7 8">2.7.1.24</ecNumber>
    </recommendedName>
    <alternativeName>
        <fullName evidence="7">Dephosphocoenzyme A kinase</fullName>
    </alternativeName>
</protein>
<dbReference type="NCBIfam" id="TIGR00005">
    <property type="entry name" value="rluA_subfam"/>
    <property type="match status" value="1"/>
</dbReference>
<evidence type="ECO:0000256" key="10">
    <source>
        <dbReference type="PROSITE-ProRule" id="PRU00182"/>
    </source>
</evidence>
<evidence type="ECO:0000256" key="2">
    <source>
        <dbReference type="ARBA" id="ARBA00010876"/>
    </source>
</evidence>
<dbReference type="OrthoDB" id="128480at2"/>
<accession>A0A1G6AU09</accession>
<dbReference type="InterPro" id="IPR001977">
    <property type="entry name" value="Depp_CoAkinase"/>
</dbReference>
<dbReference type="InterPro" id="IPR006224">
    <property type="entry name" value="PsdUridine_synth_RluA-like_CS"/>
</dbReference>
<gene>
    <name evidence="7" type="primary">coaE</name>
    <name evidence="12" type="ORF">SAMN05660653_00560</name>
</gene>
<dbReference type="Gene3D" id="3.10.290.10">
    <property type="entry name" value="RNA-binding S4 domain"/>
    <property type="match status" value="1"/>
</dbReference>
<dbReference type="GO" id="GO:0003723">
    <property type="term" value="F:RNA binding"/>
    <property type="evidence" value="ECO:0007669"/>
    <property type="project" value="UniProtKB-KW"/>
</dbReference>
<evidence type="ECO:0000256" key="8">
    <source>
        <dbReference type="NCBIfam" id="TIGR00152"/>
    </source>
</evidence>
<dbReference type="HAMAP" id="MF_00376">
    <property type="entry name" value="Dephospho_CoA_kinase"/>
    <property type="match status" value="1"/>
</dbReference>
<dbReference type="Pfam" id="PF00849">
    <property type="entry name" value="PseudoU_synth_2"/>
    <property type="match status" value="1"/>
</dbReference>
<comment type="subcellular location">
    <subcellularLocation>
        <location evidence="7">Cytoplasm</location>
    </subcellularLocation>
</comment>
<dbReference type="Gene3D" id="3.30.2350.10">
    <property type="entry name" value="Pseudouridine synthase"/>
    <property type="match status" value="1"/>
</dbReference>
<dbReference type="SUPFAM" id="SSF52540">
    <property type="entry name" value="P-loop containing nucleoside triphosphate hydrolases"/>
    <property type="match status" value="1"/>
</dbReference>
<dbReference type="InterPro" id="IPR020103">
    <property type="entry name" value="PsdUridine_synth_cat_dom_sf"/>
</dbReference>
<keyword evidence="5 7" id="KW-0173">Coenzyme A biosynthesis</keyword>
<sequence>MPQSDEKHADAPLTAIAPMEAQGQRLDQFWTNQLVEQEVARAKVQVWIKEGHARINGQACTRPSRRIVRGEHLELEVVVMKSDLQPENRELRILHLDEDLVVLNKPAGLVVHPAPGLAMGTLVHRLIHHFPELSELAGARPGIVHRLDKDTTGVMVVALNESTRLRLAASFADRQVDKTYLALVHGRPRATDFIDAPIGRHPTWKTRMAVLPKGGKPAQSEYRVLWSAAHDRFSLVQVHIFSGRTHQVRVHMQHVGHPLLGDASYCPNHFRAWQKDVPGLDKLVERPMLHAWKLGFAHPQTHEPLRFQLPPPKAMTRIMLVGSRTTQRVGLTGMPGCGKSLLLENLAAIGIPVWSADMAIAELYKPGQDGWELLRRRFGDRFIADRNSQVDKRALLQALRETPHLRHELEAMIHPLARHRLECFWEKHRGARVAVAEVPLLLETGWTSGFDLLVGLACDAHRRKAWLCEKRGWNEELLADVESWQWPEAKKLRACHLIVENPGTPDQLQRRAEALTGILRRLRRRKVRRLLSKINGLVNPKQ</sequence>
<dbReference type="UniPathway" id="UPA00241">
    <property type="reaction ID" value="UER00356"/>
</dbReference>
<dbReference type="Gene3D" id="3.40.50.300">
    <property type="entry name" value="P-loop containing nucleotide triphosphate hydrolases"/>
    <property type="match status" value="1"/>
</dbReference>
<evidence type="ECO:0000256" key="5">
    <source>
        <dbReference type="ARBA" id="ARBA00022993"/>
    </source>
</evidence>
<dbReference type="NCBIfam" id="TIGR00152">
    <property type="entry name" value="dephospho-CoA kinase"/>
    <property type="match status" value="1"/>
</dbReference>
<reference evidence="12 13" key="1">
    <citation type="submission" date="2016-10" db="EMBL/GenBank/DDBJ databases">
        <authorList>
            <person name="de Groot N.N."/>
        </authorList>
    </citation>
    <scope>NUCLEOTIDE SEQUENCE [LARGE SCALE GENOMIC DNA]</scope>
    <source>
        <strain evidence="12 13">ASO4-2</strain>
    </source>
</reference>
<dbReference type="InterPro" id="IPR006145">
    <property type="entry name" value="PsdUridine_synth_RsuA/RluA"/>
</dbReference>
<evidence type="ECO:0000313" key="13">
    <source>
        <dbReference type="Proteomes" id="UP000198771"/>
    </source>
</evidence>
<dbReference type="CDD" id="cd02869">
    <property type="entry name" value="PseudoU_synth_RluA_like"/>
    <property type="match status" value="1"/>
</dbReference>
<dbReference type="PROSITE" id="PS01129">
    <property type="entry name" value="PSI_RLU"/>
    <property type="match status" value="1"/>
</dbReference>
<keyword evidence="7" id="KW-0963">Cytoplasm</keyword>
<dbReference type="PROSITE" id="PS50889">
    <property type="entry name" value="S4"/>
    <property type="match status" value="1"/>
</dbReference>
<dbReference type="GO" id="GO:0015937">
    <property type="term" value="P:coenzyme A biosynthetic process"/>
    <property type="evidence" value="ECO:0007669"/>
    <property type="project" value="UniProtKB-UniRule"/>
</dbReference>
<evidence type="ECO:0000259" key="11">
    <source>
        <dbReference type="Pfam" id="PF00849"/>
    </source>
</evidence>
<dbReference type="SUPFAM" id="SSF55120">
    <property type="entry name" value="Pseudouridine synthase"/>
    <property type="match status" value="1"/>
</dbReference>
<dbReference type="RefSeq" id="WP_092117035.1">
    <property type="nucleotide sequence ID" value="NZ_FMXO01000003.1"/>
</dbReference>
<dbReference type="GO" id="GO:0000455">
    <property type="term" value="P:enzyme-directed rRNA pseudouridine synthesis"/>
    <property type="evidence" value="ECO:0007669"/>
    <property type="project" value="TreeGrafter"/>
</dbReference>
<dbReference type="CDD" id="cd02022">
    <property type="entry name" value="DPCK"/>
    <property type="match status" value="1"/>
</dbReference>
<comment type="function">
    <text evidence="7">Catalyzes the phosphorylation of the 3'-hydroxyl group of dephosphocoenzyme A to form coenzyme A.</text>
</comment>
<name>A0A1G6AU09_9BACT</name>
<dbReference type="PROSITE" id="PS51219">
    <property type="entry name" value="DPCK"/>
    <property type="match status" value="1"/>
</dbReference>
<dbReference type="InterPro" id="IPR050188">
    <property type="entry name" value="RluA_PseudoU_synthase"/>
</dbReference>
<evidence type="ECO:0000256" key="9">
    <source>
        <dbReference type="PIRSR" id="PIRSR606225-1"/>
    </source>
</evidence>
<dbReference type="CDD" id="cd00165">
    <property type="entry name" value="S4"/>
    <property type="match status" value="1"/>
</dbReference>
<feature type="binding site" evidence="7">
    <location>
        <begin position="336"/>
        <end position="341"/>
    </location>
    <ligand>
        <name>ATP</name>
        <dbReference type="ChEBI" id="CHEBI:30616"/>
    </ligand>
</feature>
<proteinExistence type="inferred from homology"/>
<comment type="similarity">
    <text evidence="2">Belongs to the pseudouridine synthase RluA family.</text>
</comment>
<evidence type="ECO:0000256" key="1">
    <source>
        <dbReference type="ARBA" id="ARBA00009018"/>
    </source>
</evidence>
<dbReference type="InterPro" id="IPR036986">
    <property type="entry name" value="S4_RNA-bd_sf"/>
</dbReference>
<comment type="similarity">
    <text evidence="1 7">Belongs to the CoaE family.</text>
</comment>
<evidence type="ECO:0000256" key="4">
    <source>
        <dbReference type="ARBA" id="ARBA00022840"/>
    </source>
</evidence>
<dbReference type="PANTHER" id="PTHR21600">
    <property type="entry name" value="MITOCHONDRIAL RNA PSEUDOURIDINE SYNTHASE"/>
    <property type="match status" value="1"/>
</dbReference>
<evidence type="ECO:0000256" key="6">
    <source>
        <dbReference type="ARBA" id="ARBA00023235"/>
    </source>
</evidence>
<organism evidence="12 13">
    <name type="scientific">Desulfonatronum thiosulfatophilum</name>
    <dbReference type="NCBI Taxonomy" id="617002"/>
    <lineage>
        <taxon>Bacteria</taxon>
        <taxon>Pseudomonadati</taxon>
        <taxon>Thermodesulfobacteriota</taxon>
        <taxon>Desulfovibrionia</taxon>
        <taxon>Desulfovibrionales</taxon>
        <taxon>Desulfonatronaceae</taxon>
        <taxon>Desulfonatronum</taxon>
    </lineage>
</organism>
<dbReference type="Pfam" id="PF01121">
    <property type="entry name" value="CoaE"/>
    <property type="match status" value="1"/>
</dbReference>
<dbReference type="GO" id="GO:0005524">
    <property type="term" value="F:ATP binding"/>
    <property type="evidence" value="ECO:0007669"/>
    <property type="project" value="UniProtKB-UniRule"/>
</dbReference>
<dbReference type="SUPFAM" id="SSF55174">
    <property type="entry name" value="Alpha-L RNA-binding motif"/>
    <property type="match status" value="1"/>
</dbReference>
<comment type="pathway">
    <text evidence="7">Cofactor biosynthesis; coenzyme A biosynthesis; CoA from (R)-pantothenate: step 5/5.</text>
</comment>
<feature type="active site" evidence="9">
    <location>
        <position position="148"/>
    </location>
</feature>
<comment type="catalytic activity">
    <reaction evidence="7">
        <text>3'-dephospho-CoA + ATP = ADP + CoA + H(+)</text>
        <dbReference type="Rhea" id="RHEA:18245"/>
        <dbReference type="ChEBI" id="CHEBI:15378"/>
        <dbReference type="ChEBI" id="CHEBI:30616"/>
        <dbReference type="ChEBI" id="CHEBI:57287"/>
        <dbReference type="ChEBI" id="CHEBI:57328"/>
        <dbReference type="ChEBI" id="CHEBI:456216"/>
        <dbReference type="EC" id="2.7.1.24"/>
    </reaction>
</comment>
<dbReference type="GO" id="GO:0004140">
    <property type="term" value="F:dephospho-CoA kinase activity"/>
    <property type="evidence" value="ECO:0007669"/>
    <property type="project" value="UniProtKB-UniRule"/>
</dbReference>
<dbReference type="InterPro" id="IPR027417">
    <property type="entry name" value="P-loop_NTPase"/>
</dbReference>
<keyword evidence="7" id="KW-0808">Transferase</keyword>
<dbReference type="InterPro" id="IPR006225">
    <property type="entry name" value="PsdUridine_synth_RluC/D"/>
</dbReference>
<evidence type="ECO:0000313" key="12">
    <source>
        <dbReference type="EMBL" id="SDB11848.1"/>
    </source>
</evidence>
<dbReference type="EMBL" id="FMXO01000003">
    <property type="protein sequence ID" value="SDB11848.1"/>
    <property type="molecule type" value="Genomic_DNA"/>
</dbReference>
<dbReference type="GO" id="GO:0005737">
    <property type="term" value="C:cytoplasm"/>
    <property type="evidence" value="ECO:0007669"/>
    <property type="project" value="UniProtKB-SubCell"/>
</dbReference>
<dbReference type="EC" id="2.7.1.24" evidence="7 8"/>
<keyword evidence="6" id="KW-0413">Isomerase</keyword>
<keyword evidence="3 7" id="KW-0547">Nucleotide-binding</keyword>
<evidence type="ECO:0000256" key="7">
    <source>
        <dbReference type="HAMAP-Rule" id="MF_00376"/>
    </source>
</evidence>
<evidence type="ECO:0000256" key="3">
    <source>
        <dbReference type="ARBA" id="ARBA00022741"/>
    </source>
</evidence>
<feature type="domain" description="Pseudouridine synthase RsuA/RluA-like" evidence="11">
    <location>
        <begin position="99"/>
        <end position="254"/>
    </location>
</feature>
<dbReference type="GO" id="GO:0009982">
    <property type="term" value="F:pseudouridine synthase activity"/>
    <property type="evidence" value="ECO:0007669"/>
    <property type="project" value="InterPro"/>
</dbReference>
<keyword evidence="10" id="KW-0694">RNA-binding</keyword>
<dbReference type="STRING" id="617002.SAMN05660653_00560"/>
<dbReference type="GO" id="GO:0140098">
    <property type="term" value="F:catalytic activity, acting on RNA"/>
    <property type="evidence" value="ECO:0007669"/>
    <property type="project" value="UniProtKB-ARBA"/>
</dbReference>
<dbReference type="AlphaFoldDB" id="A0A1G6AU09"/>